<evidence type="ECO:0000313" key="8">
    <source>
        <dbReference type="EMBL" id="CAL1290597.1"/>
    </source>
</evidence>
<dbReference type="InterPro" id="IPR036383">
    <property type="entry name" value="TSP1_rpt_sf"/>
</dbReference>
<reference evidence="8 9" key="1">
    <citation type="submission" date="2024-04" db="EMBL/GenBank/DDBJ databases">
        <authorList>
            <person name="Rising A."/>
            <person name="Reimegard J."/>
            <person name="Sonavane S."/>
            <person name="Akerstrom W."/>
            <person name="Nylinder S."/>
            <person name="Hedman E."/>
            <person name="Kallberg Y."/>
        </authorList>
    </citation>
    <scope>NUCLEOTIDE SEQUENCE [LARGE SCALE GENOMIC DNA]</scope>
</reference>
<dbReference type="GO" id="GO:0016020">
    <property type="term" value="C:membrane"/>
    <property type="evidence" value="ECO:0007669"/>
    <property type="project" value="InterPro"/>
</dbReference>
<dbReference type="PROSITE" id="PS50092">
    <property type="entry name" value="TSP1"/>
    <property type="match status" value="3"/>
</dbReference>
<comment type="caution">
    <text evidence="8">The sequence shown here is derived from an EMBL/GenBank/DDBJ whole genome shotgun (WGS) entry which is preliminary data.</text>
</comment>
<gene>
    <name evidence="8" type="ORF">LARSCL_LOCUS16582</name>
</gene>
<dbReference type="GO" id="GO:0006508">
    <property type="term" value="P:proteolysis"/>
    <property type="evidence" value="ECO:0007669"/>
    <property type="project" value="TreeGrafter"/>
</dbReference>
<protein>
    <recommendedName>
        <fullName evidence="7">SRCR domain-containing protein</fullName>
    </recommendedName>
</protein>
<organism evidence="8 9">
    <name type="scientific">Larinioides sclopetarius</name>
    <dbReference type="NCBI Taxonomy" id="280406"/>
    <lineage>
        <taxon>Eukaryota</taxon>
        <taxon>Metazoa</taxon>
        <taxon>Ecdysozoa</taxon>
        <taxon>Arthropoda</taxon>
        <taxon>Chelicerata</taxon>
        <taxon>Arachnida</taxon>
        <taxon>Araneae</taxon>
        <taxon>Araneomorphae</taxon>
        <taxon>Entelegynae</taxon>
        <taxon>Araneoidea</taxon>
        <taxon>Araneidae</taxon>
        <taxon>Larinioides</taxon>
    </lineage>
</organism>
<evidence type="ECO:0000313" key="9">
    <source>
        <dbReference type="Proteomes" id="UP001497382"/>
    </source>
</evidence>
<keyword evidence="3" id="KW-0732">Signal</keyword>
<feature type="compositionally biased region" description="Basic residues" evidence="6">
    <location>
        <begin position="216"/>
        <end position="236"/>
    </location>
</feature>
<dbReference type="GO" id="GO:0005576">
    <property type="term" value="C:extracellular region"/>
    <property type="evidence" value="ECO:0007669"/>
    <property type="project" value="UniProtKB-SubCell"/>
</dbReference>
<evidence type="ECO:0000256" key="2">
    <source>
        <dbReference type="ARBA" id="ARBA00022525"/>
    </source>
</evidence>
<dbReference type="SUPFAM" id="SSF82895">
    <property type="entry name" value="TSP-1 type 1 repeat"/>
    <property type="match status" value="4"/>
</dbReference>
<dbReference type="GO" id="GO:0030198">
    <property type="term" value="P:extracellular matrix organization"/>
    <property type="evidence" value="ECO:0007669"/>
    <property type="project" value="TreeGrafter"/>
</dbReference>
<dbReference type="GO" id="GO:0031012">
    <property type="term" value="C:extracellular matrix"/>
    <property type="evidence" value="ECO:0007669"/>
    <property type="project" value="TreeGrafter"/>
</dbReference>
<sequence>MEKEAGLVEDKYCDPATKPAEKTRDCNKHQCPAKWWTGPWQHCSASCGQRGIRKRTVICVRSLHRDQQIALLDEDCDIALRPLDSEPCPHKRPCHGQRETWAASQWSDVCSDEPCNFQSRHVYCSQPDGRCKEEEKPTSRRPCANLTCGVWVVGNWSQCSTTCGDGIRKRNVTCRGGLQCHQATEPPQTEKCHNEPCADSNEDSNFIPVNEPPPKKTGHKHRHGHESKSNPKKSSRPRFVAKDIIQIPIVELETNEEDEEEEQQTDNEIGPPVLQKEPALIPYVFEDDDDDDTEQGGSRYAWKVSVWTKCSCRCDGGSRKREAVCLDNVSKHVVVEELCDAYRRPVTLETCNTEPCLDWIISEWSQCSTTCGGGVQIRHVKCVNLTSQSSATGCSLEMKPNHRQPCNLDPCPESKAAFSECRDKMENGLCKSLRHMCGTWYFKEKCCITCTRKNRSPRRQRPQHHHS</sequence>
<dbReference type="InterPro" id="IPR001190">
    <property type="entry name" value="SRCR"/>
</dbReference>
<dbReference type="PANTHER" id="PTHR13723">
    <property type="entry name" value="ADAMTS A DISINTEGRIN AND METALLOPROTEASE WITH THROMBOSPONDIN MOTIFS PROTEASE"/>
    <property type="match status" value="1"/>
</dbReference>
<dbReference type="GO" id="GO:0004222">
    <property type="term" value="F:metalloendopeptidase activity"/>
    <property type="evidence" value="ECO:0007669"/>
    <property type="project" value="TreeGrafter"/>
</dbReference>
<dbReference type="Proteomes" id="UP001497382">
    <property type="component" value="Unassembled WGS sequence"/>
</dbReference>
<dbReference type="Gene3D" id="2.20.100.10">
    <property type="entry name" value="Thrombospondin type-1 (TSP1) repeat"/>
    <property type="match status" value="4"/>
</dbReference>
<dbReference type="InterPro" id="IPR050439">
    <property type="entry name" value="ADAMTS_ADAMTS-like"/>
</dbReference>
<dbReference type="FunFam" id="2.20.100.10:FF:000005">
    <property type="entry name" value="ADAM metallopeptidase with thrombospondin type 1 motif 9"/>
    <property type="match status" value="2"/>
</dbReference>
<accession>A0AAV2B409</accession>
<feature type="compositionally biased region" description="Acidic residues" evidence="6">
    <location>
        <begin position="253"/>
        <end position="265"/>
    </location>
</feature>
<evidence type="ECO:0000256" key="3">
    <source>
        <dbReference type="ARBA" id="ARBA00022729"/>
    </source>
</evidence>
<keyword evidence="2" id="KW-0964">Secreted</keyword>
<proteinExistence type="predicted"/>
<keyword evidence="4" id="KW-0677">Repeat</keyword>
<comment type="caution">
    <text evidence="5">Lacks conserved residue(s) required for the propagation of feature annotation.</text>
</comment>
<name>A0AAV2B409_9ARAC</name>
<dbReference type="PROSITE" id="PS50287">
    <property type="entry name" value="SRCR_2"/>
    <property type="match status" value="1"/>
</dbReference>
<evidence type="ECO:0000259" key="7">
    <source>
        <dbReference type="PROSITE" id="PS50287"/>
    </source>
</evidence>
<evidence type="ECO:0000256" key="6">
    <source>
        <dbReference type="SAM" id="MobiDB-lite"/>
    </source>
</evidence>
<dbReference type="SMART" id="SM00209">
    <property type="entry name" value="TSP1"/>
    <property type="match status" value="5"/>
</dbReference>
<keyword evidence="9" id="KW-1185">Reference proteome</keyword>
<feature type="region of interest" description="Disordered" evidence="6">
    <location>
        <begin position="183"/>
        <end position="276"/>
    </location>
</feature>
<dbReference type="EMBL" id="CAXIEN010000267">
    <property type="protein sequence ID" value="CAL1290597.1"/>
    <property type="molecule type" value="Genomic_DNA"/>
</dbReference>
<evidence type="ECO:0000256" key="5">
    <source>
        <dbReference type="PROSITE-ProRule" id="PRU00196"/>
    </source>
</evidence>
<evidence type="ECO:0000256" key="1">
    <source>
        <dbReference type="ARBA" id="ARBA00004613"/>
    </source>
</evidence>
<dbReference type="PANTHER" id="PTHR13723:SF200">
    <property type="entry name" value="ADAM METALLOPEPTIDASE WITH THROMBOSPONDIN TYPE 1 MOTIF B, ISOFORM B"/>
    <property type="match status" value="1"/>
</dbReference>
<dbReference type="Pfam" id="PF19030">
    <property type="entry name" value="TSP1_ADAMTS"/>
    <property type="match status" value="4"/>
</dbReference>
<evidence type="ECO:0000256" key="4">
    <source>
        <dbReference type="ARBA" id="ARBA00022737"/>
    </source>
</evidence>
<dbReference type="AlphaFoldDB" id="A0AAV2B409"/>
<dbReference type="InterPro" id="IPR000884">
    <property type="entry name" value="TSP1_rpt"/>
</dbReference>
<feature type="domain" description="SRCR" evidence="7">
    <location>
        <begin position="80"/>
        <end position="126"/>
    </location>
</feature>
<comment type="subcellular location">
    <subcellularLocation>
        <location evidence="1">Secreted</location>
    </subcellularLocation>
</comment>